<gene>
    <name evidence="1" type="ORF">LF1_34910</name>
</gene>
<protein>
    <submittedName>
        <fullName evidence="1">Uncharacterized protein</fullName>
    </submittedName>
</protein>
<evidence type="ECO:0000313" key="2">
    <source>
        <dbReference type="Proteomes" id="UP000322699"/>
    </source>
</evidence>
<organism evidence="1 2">
    <name type="scientific">Rubripirellula obstinata</name>
    <dbReference type="NCBI Taxonomy" id="406547"/>
    <lineage>
        <taxon>Bacteria</taxon>
        <taxon>Pseudomonadati</taxon>
        <taxon>Planctomycetota</taxon>
        <taxon>Planctomycetia</taxon>
        <taxon>Pirellulales</taxon>
        <taxon>Pirellulaceae</taxon>
        <taxon>Rubripirellula</taxon>
    </lineage>
</organism>
<dbReference type="RefSeq" id="WP_261340475.1">
    <property type="nucleotide sequence ID" value="NZ_LWSK01000061.1"/>
</dbReference>
<comment type="caution">
    <text evidence="1">The sequence shown here is derived from an EMBL/GenBank/DDBJ whole genome shotgun (WGS) entry which is preliminary data.</text>
</comment>
<evidence type="ECO:0000313" key="1">
    <source>
        <dbReference type="EMBL" id="KAA1260949.1"/>
    </source>
</evidence>
<proteinExistence type="predicted"/>
<accession>A0A5B1CME1</accession>
<sequence length="43" mass="4679">MDVDSLTEKSGDLLEAGQLKELEALLDNEIGEYDAPDRDTVGI</sequence>
<name>A0A5B1CME1_9BACT</name>
<keyword evidence="2" id="KW-1185">Reference proteome</keyword>
<dbReference type="EMBL" id="VRLW01000001">
    <property type="protein sequence ID" value="KAA1260949.1"/>
    <property type="molecule type" value="Genomic_DNA"/>
</dbReference>
<dbReference type="Proteomes" id="UP000322699">
    <property type="component" value="Unassembled WGS sequence"/>
</dbReference>
<reference evidence="1 2" key="1">
    <citation type="submission" date="2019-08" db="EMBL/GenBank/DDBJ databases">
        <title>Deep-cultivation of Planctomycetes and their phenomic and genomic characterization uncovers novel biology.</title>
        <authorList>
            <person name="Wiegand S."/>
            <person name="Jogler M."/>
            <person name="Boedeker C."/>
            <person name="Pinto D."/>
            <person name="Vollmers J."/>
            <person name="Rivas-Marin E."/>
            <person name="Kohn T."/>
            <person name="Peeters S.H."/>
            <person name="Heuer A."/>
            <person name="Rast P."/>
            <person name="Oberbeckmann S."/>
            <person name="Bunk B."/>
            <person name="Jeske O."/>
            <person name="Meyerdierks A."/>
            <person name="Storesund J.E."/>
            <person name="Kallscheuer N."/>
            <person name="Luecker S."/>
            <person name="Lage O.M."/>
            <person name="Pohl T."/>
            <person name="Merkel B.J."/>
            <person name="Hornburger P."/>
            <person name="Mueller R.-W."/>
            <person name="Bruemmer F."/>
            <person name="Labrenz M."/>
            <person name="Spormann A.M."/>
            <person name="Op Den Camp H."/>
            <person name="Overmann J."/>
            <person name="Amann R."/>
            <person name="Jetten M.S.M."/>
            <person name="Mascher T."/>
            <person name="Medema M.H."/>
            <person name="Devos D.P."/>
            <person name="Kaster A.-K."/>
            <person name="Ovreas L."/>
            <person name="Rohde M."/>
            <person name="Galperin M.Y."/>
            <person name="Jogler C."/>
        </authorList>
    </citation>
    <scope>NUCLEOTIDE SEQUENCE [LARGE SCALE GENOMIC DNA]</scope>
    <source>
        <strain evidence="1 2">LF1</strain>
    </source>
</reference>
<dbReference type="AlphaFoldDB" id="A0A5B1CME1"/>